<reference evidence="1 2" key="1">
    <citation type="submission" date="2016-10" db="EMBL/GenBank/DDBJ databases">
        <authorList>
            <person name="de Groot N.N."/>
        </authorList>
    </citation>
    <scope>NUCLEOTIDE SEQUENCE [LARGE SCALE GENOMIC DNA]</scope>
    <source>
        <strain evidence="1 2">CGMCC 4.5506</strain>
    </source>
</reference>
<dbReference type="KEGG" id="pmad:BAY61_32210"/>
<organism evidence="1 2">
    <name type="scientific">Prauserella marina</name>
    <dbReference type="NCBI Taxonomy" id="530584"/>
    <lineage>
        <taxon>Bacteria</taxon>
        <taxon>Bacillati</taxon>
        <taxon>Actinomycetota</taxon>
        <taxon>Actinomycetes</taxon>
        <taxon>Pseudonocardiales</taxon>
        <taxon>Pseudonocardiaceae</taxon>
        <taxon>Prauserella</taxon>
    </lineage>
</organism>
<accession>A0A222W164</accession>
<proteinExistence type="predicted"/>
<dbReference type="AlphaFoldDB" id="A0A222W164"/>
<evidence type="ECO:0000313" key="2">
    <source>
        <dbReference type="Proteomes" id="UP000199494"/>
    </source>
</evidence>
<keyword evidence="2" id="KW-1185">Reference proteome</keyword>
<name>A0A222W164_9PSEU</name>
<dbReference type="Gene3D" id="3.40.50.300">
    <property type="entry name" value="P-loop containing nucleotide triphosphate hydrolases"/>
    <property type="match status" value="2"/>
</dbReference>
<dbReference type="Proteomes" id="UP000199494">
    <property type="component" value="Unassembled WGS sequence"/>
</dbReference>
<evidence type="ECO:0000313" key="1">
    <source>
        <dbReference type="EMBL" id="SDD97382.1"/>
    </source>
</evidence>
<sequence>MNSTDPQTHDTDHPATDTALLQLPPGIVDPTTAWEIYRRRPRPAWWGWPVRHGGRSANVEAGTLFQGTTTQVCGLFPFASGSGSAPRGVPVGRHMFTAEPVGIDIGEWLRTGQISNSGVWVQGQPGIGKSAIVKRLALGMAAFGNTVVIPGDVKGEYSPLVELLDGRVFRIGRGSGLHAINPLDGGPLRGALAQASTADVRTDLAEKLRARQISLLEALIVIVRRTPMTVTERVVLGRAIDAALTAAAPAAPVIPDVLRVLRNAPADLLEAAHCADAREFGRDQRDLINSLHLIVDGAIKGMFDRPSTVTVDPDISALSLDLSELADEDDAVIAAAMLCSWSWSAAMIDAARASAHARNVLLIQDELWRALRVAPGLVEHADQLTRLNRHRGVVQIQVTHSLDDLNALPTEEDRAKARGMAGRANVMLLGGSTLADITALGDIVRISSREAQLVASWSAPETWATGGQHPGRGRYLIKSGQRIGLPVEMPLTPTERDLFNTDTAWLRDRR</sequence>
<dbReference type="OrthoDB" id="9804380at2"/>
<protein>
    <submittedName>
        <fullName evidence="1">Uncharacterized protein</fullName>
    </submittedName>
</protein>
<dbReference type="InterPro" id="IPR027417">
    <property type="entry name" value="P-loop_NTPase"/>
</dbReference>
<dbReference type="EMBL" id="FMZE01000015">
    <property type="protein sequence ID" value="SDD97382.1"/>
    <property type="molecule type" value="Genomic_DNA"/>
</dbReference>
<gene>
    <name evidence="1" type="ORF">SAMN05421630_115112</name>
</gene>
<dbReference type="RefSeq" id="WP_091810683.1">
    <property type="nucleotide sequence ID" value="NZ_CP016354.1"/>
</dbReference>
<dbReference type="SUPFAM" id="SSF52540">
    <property type="entry name" value="P-loop containing nucleoside triphosphate hydrolases"/>
    <property type="match status" value="1"/>
</dbReference>
<dbReference type="STRING" id="530584.SAMN05421630_115112"/>